<dbReference type="AlphaFoldDB" id="A0A2M8PHZ9"/>
<proteinExistence type="predicted"/>
<reference evidence="3 4" key="1">
    <citation type="submission" date="2017-11" db="EMBL/GenBank/DDBJ databases">
        <title>Evolution of Phototrophy in the Chloroflexi Phylum Driven by Horizontal Gene Transfer.</title>
        <authorList>
            <person name="Ward L.M."/>
            <person name="Hemp J."/>
            <person name="Shih P.M."/>
            <person name="Mcglynn S.E."/>
            <person name="Fischer W."/>
        </authorList>
    </citation>
    <scope>NUCLEOTIDE SEQUENCE [LARGE SCALE GENOMIC DNA]</scope>
    <source>
        <strain evidence="3">JP3_13</strain>
    </source>
</reference>
<evidence type="ECO:0000313" key="4">
    <source>
        <dbReference type="Proteomes" id="UP000229681"/>
    </source>
</evidence>
<sequence>MQVIVYLLLLAVTGVLSFFVAGIRYVPNNRVGIVEKRFATKGSVKADSFIALNKEAGYQPNVLRGGLSWLMPIQYRVHLVPLVTIPQGQIGYVFARDGIPLAPTQSLGSVIPEGKTFQDVEGFLKNGGQRGPQREILREGTYALNLALFVVFTEDGLYYLPISREEEMIFKRMAGLLRERDAFRPVVIKGSDDKVGIVTVHDGPALEQDEIIAPAVGTDPDDPETYHNNFQDPEKFLRAGGRRGRQLQVIVEGTYYINRLFATVELIDKTVIEVGYVGVVVSYAGSRGGDISGEEYKHGELVQRGEKGVWNEPLMPGKYAFNTYAGQVILVPTTNIILKWNKDEIGTHRFDENLSAIELITKDAFEPVLPLSVVMHIDYRKAPLVIQRFGDIKKLVDQTLDPMVAAYFKNIGQTRTLIQLIQERSQIQQQASQEMQERFAHYNLELEEVLIGTPASSANDRKIEEILAQLRDRQIAIEQIETYSRKQQAAAKERELRQAEAIAKQQTALTESEISITIQSNEGKAAYQRSLQEAAKIRALSEAEAERDARIGIARAIAIEEQVRAYGGPQFQVLQQALDRFSQAIENAGIEIVPRMVVSSGGESGGTYSAFEGLMMLLLSEKLGVPMSDGSASNGATSEQVRRLRESILSSMNRPAQPTQNGERAAAQDAG</sequence>
<dbReference type="Gene3D" id="3.30.479.30">
    <property type="entry name" value="Band 7 domain"/>
    <property type="match status" value="1"/>
</dbReference>
<protein>
    <submittedName>
        <fullName evidence="3">Band 7 protein</fullName>
    </submittedName>
</protein>
<dbReference type="InterPro" id="IPR017037">
    <property type="entry name" value="UCP035261"/>
</dbReference>
<feature type="domain" description="Band 7" evidence="2">
    <location>
        <begin position="271"/>
        <end position="479"/>
    </location>
</feature>
<dbReference type="InterPro" id="IPR001107">
    <property type="entry name" value="Band_7"/>
</dbReference>
<gene>
    <name evidence="3" type="ORF">CUN49_01775</name>
</gene>
<name>A0A2M8PHZ9_9CHLR</name>
<comment type="caution">
    <text evidence="3">The sequence shown here is derived from an EMBL/GenBank/DDBJ whole genome shotgun (WGS) entry which is preliminary data.</text>
</comment>
<evidence type="ECO:0000313" key="3">
    <source>
        <dbReference type="EMBL" id="PJF37173.1"/>
    </source>
</evidence>
<organism evidence="3 4">
    <name type="scientific">Candidatus Thermofonsia Clade 1 bacterium</name>
    <dbReference type="NCBI Taxonomy" id="2364210"/>
    <lineage>
        <taxon>Bacteria</taxon>
        <taxon>Bacillati</taxon>
        <taxon>Chloroflexota</taxon>
        <taxon>Candidatus Thermofontia</taxon>
        <taxon>Candidatus Thermofonsia Clade 1</taxon>
    </lineage>
</organism>
<dbReference type="PIRSF" id="PIRSF035261">
    <property type="entry name" value="UCP035261"/>
    <property type="match status" value="1"/>
</dbReference>
<feature type="compositionally biased region" description="Polar residues" evidence="1">
    <location>
        <begin position="630"/>
        <end position="639"/>
    </location>
</feature>
<evidence type="ECO:0000256" key="1">
    <source>
        <dbReference type="SAM" id="MobiDB-lite"/>
    </source>
</evidence>
<accession>A0A2M8PHZ9</accession>
<feature type="region of interest" description="Disordered" evidence="1">
    <location>
        <begin position="628"/>
        <end position="671"/>
    </location>
</feature>
<dbReference type="Pfam" id="PF01145">
    <property type="entry name" value="Band_7"/>
    <property type="match status" value="1"/>
</dbReference>
<evidence type="ECO:0000259" key="2">
    <source>
        <dbReference type="Pfam" id="PF01145"/>
    </source>
</evidence>
<dbReference type="EMBL" id="PGTM01000012">
    <property type="protein sequence ID" value="PJF37173.1"/>
    <property type="molecule type" value="Genomic_DNA"/>
</dbReference>
<dbReference type="Proteomes" id="UP000229681">
    <property type="component" value="Unassembled WGS sequence"/>
</dbReference>
<dbReference type="InterPro" id="IPR036013">
    <property type="entry name" value="Band_7/SPFH_dom_sf"/>
</dbReference>
<feature type="compositionally biased region" description="Polar residues" evidence="1">
    <location>
        <begin position="648"/>
        <end position="662"/>
    </location>
</feature>